<sequence length="446" mass="50855">MVAWKSLMHSGLVLLGMLLCWGLSSCSPWERDLDRVYQVAQKGDKNAMYAVVMNYEEFQAIVPMDSFKLYQRKLIESGNNAVITDARLAEWAAYEKAHPNMDAGERSDKLHAIAAKWHRIGIEYNDAESYHNLGNHYYHLYHKTHNPQDSIRASECFQKAWENWHQGERIRRDREAGIIPLVKGGIAYGWHVYQTTAHESFIPRLFNAGMFFSEYIMSGLLKLLFTSQWWKVLLAILVLTVVMSAPMLIVNRLYMRHSAQRRSMHWGMRLGFWNLLLMFVAYCNDNPNWVSNVGALWFPEASYGIQPYLCVIPNLLLLFLLLLDMVLEIWDCVDQGKGFVKGLLSAAGLGAVFAVSYFMAGVAGLFYFFILIVVILVKSLLESIPEVAGIAVGAAIPSAEELNRKGVYKACKLCRHYHYASGTCLSHHEERDPDDQAAYHCVDYFA</sequence>
<dbReference type="SUPFAM" id="SSF81901">
    <property type="entry name" value="HCP-like"/>
    <property type="match status" value="1"/>
</dbReference>
<dbReference type="InterPro" id="IPR011990">
    <property type="entry name" value="TPR-like_helical_dom_sf"/>
</dbReference>
<evidence type="ECO:0000313" key="3">
    <source>
        <dbReference type="Proteomes" id="UP000886851"/>
    </source>
</evidence>
<dbReference type="PROSITE" id="PS51257">
    <property type="entry name" value="PROKAR_LIPOPROTEIN"/>
    <property type="match status" value="1"/>
</dbReference>
<protein>
    <submittedName>
        <fullName evidence="2">Uncharacterized protein</fullName>
    </submittedName>
</protein>
<proteinExistence type="predicted"/>
<keyword evidence="1" id="KW-0472">Membrane</keyword>
<feature type="transmembrane region" description="Helical" evidence="1">
    <location>
        <begin position="229"/>
        <end position="254"/>
    </location>
</feature>
<name>A0A9D1ZJJ8_9BACE</name>
<feature type="transmembrane region" description="Helical" evidence="1">
    <location>
        <begin position="266"/>
        <end position="282"/>
    </location>
</feature>
<organism evidence="2 3">
    <name type="scientific">Candidatus Bacteroides pullicola</name>
    <dbReference type="NCBI Taxonomy" id="2838475"/>
    <lineage>
        <taxon>Bacteria</taxon>
        <taxon>Pseudomonadati</taxon>
        <taxon>Bacteroidota</taxon>
        <taxon>Bacteroidia</taxon>
        <taxon>Bacteroidales</taxon>
        <taxon>Bacteroidaceae</taxon>
        <taxon>Bacteroides</taxon>
    </lineage>
</organism>
<accession>A0A9D1ZJJ8</accession>
<dbReference type="Proteomes" id="UP000886851">
    <property type="component" value="Unassembled WGS sequence"/>
</dbReference>
<evidence type="ECO:0000313" key="2">
    <source>
        <dbReference type="EMBL" id="HIY88686.1"/>
    </source>
</evidence>
<reference evidence="2" key="2">
    <citation type="submission" date="2021-04" db="EMBL/GenBank/DDBJ databases">
        <authorList>
            <person name="Gilroy R."/>
        </authorList>
    </citation>
    <scope>NUCLEOTIDE SEQUENCE</scope>
    <source>
        <strain evidence="2">Gambia2-208</strain>
    </source>
</reference>
<comment type="caution">
    <text evidence="2">The sequence shown here is derived from an EMBL/GenBank/DDBJ whole genome shotgun (WGS) entry which is preliminary data.</text>
</comment>
<reference evidence="2" key="1">
    <citation type="journal article" date="2021" name="PeerJ">
        <title>Extensive microbial diversity within the chicken gut microbiome revealed by metagenomics and culture.</title>
        <authorList>
            <person name="Gilroy R."/>
            <person name="Ravi A."/>
            <person name="Getino M."/>
            <person name="Pursley I."/>
            <person name="Horton D.L."/>
            <person name="Alikhan N.F."/>
            <person name="Baker D."/>
            <person name="Gharbi K."/>
            <person name="Hall N."/>
            <person name="Watson M."/>
            <person name="Adriaenssens E.M."/>
            <person name="Foster-Nyarko E."/>
            <person name="Jarju S."/>
            <person name="Secka A."/>
            <person name="Antonio M."/>
            <person name="Oren A."/>
            <person name="Chaudhuri R.R."/>
            <person name="La Ragione R."/>
            <person name="Hildebrand F."/>
            <person name="Pallen M.J."/>
        </authorList>
    </citation>
    <scope>NUCLEOTIDE SEQUENCE</scope>
    <source>
        <strain evidence="2">Gambia2-208</strain>
    </source>
</reference>
<feature type="transmembrane region" description="Helical" evidence="1">
    <location>
        <begin position="339"/>
        <end position="359"/>
    </location>
</feature>
<dbReference type="Gene3D" id="1.25.40.10">
    <property type="entry name" value="Tetratricopeptide repeat domain"/>
    <property type="match status" value="1"/>
</dbReference>
<gene>
    <name evidence="2" type="ORF">H9824_08290</name>
</gene>
<dbReference type="EMBL" id="DXCV01000056">
    <property type="protein sequence ID" value="HIY88686.1"/>
    <property type="molecule type" value="Genomic_DNA"/>
</dbReference>
<evidence type="ECO:0000256" key="1">
    <source>
        <dbReference type="SAM" id="Phobius"/>
    </source>
</evidence>
<keyword evidence="1" id="KW-0812">Transmembrane</keyword>
<feature type="transmembrane region" description="Helical" evidence="1">
    <location>
        <begin position="305"/>
        <end position="327"/>
    </location>
</feature>
<keyword evidence="1" id="KW-1133">Transmembrane helix</keyword>
<dbReference type="AlphaFoldDB" id="A0A9D1ZJJ8"/>